<dbReference type="AlphaFoldDB" id="A0A7Z7BCJ3"/>
<feature type="region of interest" description="Disordered" evidence="1">
    <location>
        <begin position="1"/>
        <end position="20"/>
    </location>
</feature>
<evidence type="ECO:0000313" key="3">
    <source>
        <dbReference type="Proteomes" id="UP000198900"/>
    </source>
</evidence>
<organism evidence="2 3">
    <name type="scientific">Paraburkholderia steynii</name>
    <dbReference type="NCBI Taxonomy" id="1245441"/>
    <lineage>
        <taxon>Bacteria</taxon>
        <taxon>Pseudomonadati</taxon>
        <taxon>Pseudomonadota</taxon>
        <taxon>Betaproteobacteria</taxon>
        <taxon>Burkholderiales</taxon>
        <taxon>Burkholderiaceae</taxon>
        <taxon>Paraburkholderia</taxon>
    </lineage>
</organism>
<keyword evidence="3" id="KW-1185">Reference proteome</keyword>
<dbReference type="EMBL" id="FNDI01000023">
    <property type="protein sequence ID" value="SDI73827.1"/>
    <property type="molecule type" value="Genomic_DNA"/>
</dbReference>
<sequence length="88" mass="9894">MIFRDRPKGTAKHSPANDGFVAISKPQRDAAVATTRSFRRVAKDGMRPPCRASCARAACAFEYEALLARMLATPTPVSTLKRWHHRRR</sequence>
<proteinExistence type="predicted"/>
<dbReference type="Proteomes" id="UP000198900">
    <property type="component" value="Unassembled WGS sequence"/>
</dbReference>
<reference evidence="2" key="1">
    <citation type="submission" date="2016-10" db="EMBL/GenBank/DDBJ databases">
        <authorList>
            <person name="Varghese N."/>
            <person name="Submissions S."/>
        </authorList>
    </citation>
    <scope>NUCLEOTIDE SEQUENCE [LARGE SCALE GENOMIC DNA]</scope>
    <source>
        <strain evidence="2">YR281</strain>
    </source>
</reference>
<evidence type="ECO:0000256" key="1">
    <source>
        <dbReference type="SAM" id="MobiDB-lite"/>
    </source>
</evidence>
<name>A0A7Z7BCJ3_9BURK</name>
<gene>
    <name evidence="2" type="ORF">SAMN04487926_12314</name>
</gene>
<protein>
    <submittedName>
        <fullName evidence="2">Uncharacterized protein</fullName>
    </submittedName>
</protein>
<comment type="caution">
    <text evidence="2">The sequence shown here is derived from an EMBL/GenBank/DDBJ whole genome shotgun (WGS) entry which is preliminary data.</text>
</comment>
<accession>A0A7Z7BCJ3</accession>
<evidence type="ECO:0000313" key="2">
    <source>
        <dbReference type="EMBL" id="SDI73827.1"/>
    </source>
</evidence>